<evidence type="ECO:0000256" key="1">
    <source>
        <dbReference type="ARBA" id="ARBA00022491"/>
    </source>
</evidence>
<dbReference type="RefSeq" id="WP_270895196.1">
    <property type="nucleotide sequence ID" value="NZ_JBHSPF010000012.1"/>
</dbReference>
<feature type="DNA-binding region" description="H-T-H motif" evidence="3">
    <location>
        <begin position="26"/>
        <end position="45"/>
    </location>
</feature>
<dbReference type="PROSITE" id="PS50977">
    <property type="entry name" value="HTH_TETR_2"/>
    <property type="match status" value="1"/>
</dbReference>
<reference evidence="6" key="1">
    <citation type="journal article" date="2019" name="Int. J. Syst. Evol. Microbiol.">
        <title>The Global Catalogue of Microorganisms (GCM) 10K type strain sequencing project: providing services to taxonomists for standard genome sequencing and annotation.</title>
        <authorList>
            <consortium name="The Broad Institute Genomics Platform"/>
            <consortium name="The Broad Institute Genome Sequencing Center for Infectious Disease"/>
            <person name="Wu L."/>
            <person name="Ma J."/>
        </authorList>
    </citation>
    <scope>NUCLEOTIDE SEQUENCE [LARGE SCALE GENOMIC DNA]</scope>
    <source>
        <strain evidence="6">CGMCC 1.15790</strain>
    </source>
</reference>
<comment type="caution">
    <text evidence="5">The sequence shown here is derived from an EMBL/GenBank/DDBJ whole genome shotgun (WGS) entry which is preliminary data.</text>
</comment>
<protein>
    <submittedName>
        <fullName evidence="5">TetR/AcrR family transcriptional regulator</fullName>
    </submittedName>
</protein>
<dbReference type="Gene3D" id="1.10.10.60">
    <property type="entry name" value="Homeodomain-like"/>
    <property type="match status" value="1"/>
</dbReference>
<dbReference type="SUPFAM" id="SSF46689">
    <property type="entry name" value="Homeodomain-like"/>
    <property type="match status" value="1"/>
</dbReference>
<dbReference type="Proteomes" id="UP001596143">
    <property type="component" value="Unassembled WGS sequence"/>
</dbReference>
<keyword evidence="2 3" id="KW-0238">DNA-binding</keyword>
<dbReference type="PANTHER" id="PTHR43479">
    <property type="entry name" value="ACREF/ENVCD OPERON REPRESSOR-RELATED"/>
    <property type="match status" value="1"/>
</dbReference>
<keyword evidence="6" id="KW-1185">Reference proteome</keyword>
<keyword evidence="1" id="KW-0678">Repressor</keyword>
<dbReference type="InterPro" id="IPR036271">
    <property type="entry name" value="Tet_transcr_reg_TetR-rel_C_sf"/>
</dbReference>
<dbReference type="EMBL" id="JBHSPF010000012">
    <property type="protein sequence ID" value="MFC5627737.1"/>
    <property type="molecule type" value="Genomic_DNA"/>
</dbReference>
<proteinExistence type="predicted"/>
<name>A0ABW0U4M5_9BACI</name>
<evidence type="ECO:0000313" key="5">
    <source>
        <dbReference type="EMBL" id="MFC5627737.1"/>
    </source>
</evidence>
<evidence type="ECO:0000256" key="2">
    <source>
        <dbReference type="ARBA" id="ARBA00023125"/>
    </source>
</evidence>
<accession>A0ABW0U4M5</accession>
<dbReference type="PRINTS" id="PR00455">
    <property type="entry name" value="HTHTETR"/>
</dbReference>
<feature type="domain" description="HTH tetR-type" evidence="4">
    <location>
        <begin position="3"/>
        <end position="63"/>
    </location>
</feature>
<evidence type="ECO:0000256" key="3">
    <source>
        <dbReference type="PROSITE-ProRule" id="PRU00335"/>
    </source>
</evidence>
<sequence>MISDKKVNIINAAIKSFSHFGYKATTMDQVAKIAKVGKGTIYTYFSTKEELLKVIIHKMAVEMRKIATEAVTTGDDFVANFNAVLHAVTQFQEEHELIIKLSQEVKEIGTPEVIEALQDFENEICAFIEMKINLAIERGELKECNPKITAFLMYKMYINLVNDWKERYDSLDKDEIASLINLYFIHGIGSEE</sequence>
<dbReference type="InterPro" id="IPR050624">
    <property type="entry name" value="HTH-type_Tx_Regulator"/>
</dbReference>
<evidence type="ECO:0000313" key="6">
    <source>
        <dbReference type="Proteomes" id="UP001596143"/>
    </source>
</evidence>
<dbReference type="PANTHER" id="PTHR43479:SF11">
    <property type="entry name" value="ACREF_ENVCD OPERON REPRESSOR-RELATED"/>
    <property type="match status" value="1"/>
</dbReference>
<gene>
    <name evidence="5" type="ORF">ACFPTR_02360</name>
</gene>
<evidence type="ECO:0000259" key="4">
    <source>
        <dbReference type="PROSITE" id="PS50977"/>
    </source>
</evidence>
<dbReference type="PROSITE" id="PS01081">
    <property type="entry name" value="HTH_TETR_1"/>
    <property type="match status" value="1"/>
</dbReference>
<dbReference type="Gene3D" id="1.10.357.10">
    <property type="entry name" value="Tetracycline Repressor, domain 2"/>
    <property type="match status" value="1"/>
</dbReference>
<organism evidence="5 6">
    <name type="scientific">Aliibacillus thermotolerans</name>
    <dbReference type="NCBI Taxonomy" id="1834418"/>
    <lineage>
        <taxon>Bacteria</taxon>
        <taxon>Bacillati</taxon>
        <taxon>Bacillota</taxon>
        <taxon>Bacilli</taxon>
        <taxon>Bacillales</taxon>
        <taxon>Bacillaceae</taxon>
        <taxon>Aliibacillus</taxon>
    </lineage>
</organism>
<dbReference type="SUPFAM" id="SSF48498">
    <property type="entry name" value="Tetracyclin repressor-like, C-terminal domain"/>
    <property type="match status" value="1"/>
</dbReference>
<dbReference type="InterPro" id="IPR001647">
    <property type="entry name" value="HTH_TetR"/>
</dbReference>
<dbReference type="Pfam" id="PF00440">
    <property type="entry name" value="TetR_N"/>
    <property type="match status" value="1"/>
</dbReference>
<dbReference type="InterPro" id="IPR009057">
    <property type="entry name" value="Homeodomain-like_sf"/>
</dbReference>
<dbReference type="InterPro" id="IPR023772">
    <property type="entry name" value="DNA-bd_HTH_TetR-type_CS"/>
</dbReference>